<dbReference type="SUPFAM" id="SSF69593">
    <property type="entry name" value="Glycerol-3-phosphate (1)-acyltransferase"/>
    <property type="match status" value="1"/>
</dbReference>
<evidence type="ECO:0000259" key="6">
    <source>
        <dbReference type="SMART" id="SM00563"/>
    </source>
</evidence>
<dbReference type="PANTHER" id="PTHR10434:SF64">
    <property type="entry name" value="1-ACYL-SN-GLYCEROL-3-PHOSPHATE ACYLTRANSFERASE-RELATED"/>
    <property type="match status" value="1"/>
</dbReference>
<organism evidence="7 8">
    <name type="scientific">Pseudorhodoferax soli</name>
    <dbReference type="NCBI Taxonomy" id="545864"/>
    <lineage>
        <taxon>Bacteria</taxon>
        <taxon>Pseudomonadati</taxon>
        <taxon>Pseudomonadota</taxon>
        <taxon>Betaproteobacteria</taxon>
        <taxon>Burkholderiales</taxon>
        <taxon>Comamonadaceae</taxon>
    </lineage>
</organism>
<dbReference type="GO" id="GO:0006654">
    <property type="term" value="P:phosphatidic acid biosynthetic process"/>
    <property type="evidence" value="ECO:0007669"/>
    <property type="project" value="TreeGrafter"/>
</dbReference>
<dbReference type="AlphaFoldDB" id="A0A368Y8S9"/>
<evidence type="ECO:0000256" key="4">
    <source>
        <dbReference type="ARBA" id="ARBA00023098"/>
    </source>
</evidence>
<comment type="caution">
    <text evidence="7">The sequence shown here is derived from an EMBL/GenBank/DDBJ whole genome shotgun (WGS) entry which is preliminary data.</text>
</comment>
<gene>
    <name evidence="7" type="ORF">DES41_1011279</name>
</gene>
<evidence type="ECO:0000256" key="3">
    <source>
        <dbReference type="ARBA" id="ARBA00022679"/>
    </source>
</evidence>
<proteinExistence type="predicted"/>
<sequence>MRHARALWRLLRLIGHGAAGLWTIRTRFAGWAPRQREQAVQAWAARVLELSGIGLQVSGEPMAAGPVLLVANHISWLDIVVMHAAGYCRFVSKADVAHWPLIGSLATGAGTLYIERASRRDAMRVVHHMRDRLAAGDVVAIFPEGTTGDGRALLPFHANLVQAAISADVPVQPLALRFADAKTGATSFAPSFVGDETLVGSVWRTLAAEGLVAQVRYGVPQYHEGRDRRAWAQALHAEVEWLHRQTF</sequence>
<dbReference type="CDD" id="cd07989">
    <property type="entry name" value="LPLAT_AGPAT-like"/>
    <property type="match status" value="1"/>
</dbReference>
<feature type="domain" description="Phospholipid/glycerol acyltransferase" evidence="6">
    <location>
        <begin position="67"/>
        <end position="179"/>
    </location>
</feature>
<evidence type="ECO:0000256" key="5">
    <source>
        <dbReference type="ARBA" id="ARBA00023315"/>
    </source>
</evidence>
<dbReference type="GO" id="GO:0003841">
    <property type="term" value="F:1-acylglycerol-3-phosphate O-acyltransferase activity"/>
    <property type="evidence" value="ECO:0007669"/>
    <property type="project" value="TreeGrafter"/>
</dbReference>
<evidence type="ECO:0000313" key="8">
    <source>
        <dbReference type="Proteomes" id="UP000252884"/>
    </source>
</evidence>
<keyword evidence="8" id="KW-1185">Reference proteome</keyword>
<keyword evidence="4" id="KW-0443">Lipid metabolism</keyword>
<keyword evidence="5 7" id="KW-0012">Acyltransferase</keyword>
<evidence type="ECO:0000313" key="7">
    <source>
        <dbReference type="EMBL" id="RCW76670.1"/>
    </source>
</evidence>
<keyword evidence="3 7" id="KW-0808">Transferase</keyword>
<reference evidence="7 8" key="1">
    <citation type="submission" date="2018-07" db="EMBL/GenBank/DDBJ databases">
        <title>Genomic Encyclopedia of Type Strains, Phase IV (KMG-IV): sequencing the most valuable type-strain genomes for metagenomic binning, comparative biology and taxonomic classification.</title>
        <authorList>
            <person name="Goeker M."/>
        </authorList>
    </citation>
    <scope>NUCLEOTIDE SEQUENCE [LARGE SCALE GENOMIC DNA]</scope>
    <source>
        <strain evidence="7 8">DSM 21634</strain>
    </source>
</reference>
<dbReference type="SMART" id="SM00563">
    <property type="entry name" value="PlsC"/>
    <property type="match status" value="1"/>
</dbReference>
<dbReference type="RefSeq" id="WP_114466704.1">
    <property type="nucleotide sequence ID" value="NZ_QPJK01000001.1"/>
</dbReference>
<dbReference type="EMBL" id="QPJK01000001">
    <property type="protein sequence ID" value="RCW76670.1"/>
    <property type="molecule type" value="Genomic_DNA"/>
</dbReference>
<dbReference type="PANTHER" id="PTHR10434">
    <property type="entry name" value="1-ACYL-SN-GLYCEROL-3-PHOSPHATE ACYLTRANSFERASE"/>
    <property type="match status" value="1"/>
</dbReference>
<evidence type="ECO:0000256" key="1">
    <source>
        <dbReference type="ARBA" id="ARBA00005189"/>
    </source>
</evidence>
<name>A0A368Y8S9_9BURK</name>
<protein>
    <submittedName>
        <fullName evidence="7">Lyso-ornithine lipid acyltransferase</fullName>
    </submittedName>
</protein>
<dbReference type="InterPro" id="IPR002123">
    <property type="entry name" value="Plipid/glycerol_acylTrfase"/>
</dbReference>
<keyword evidence="2" id="KW-0444">Lipid biosynthesis</keyword>
<dbReference type="OrthoDB" id="9806880at2"/>
<comment type="pathway">
    <text evidence="1">Lipid metabolism.</text>
</comment>
<dbReference type="Pfam" id="PF01553">
    <property type="entry name" value="Acyltransferase"/>
    <property type="match status" value="1"/>
</dbReference>
<evidence type="ECO:0000256" key="2">
    <source>
        <dbReference type="ARBA" id="ARBA00022516"/>
    </source>
</evidence>
<accession>A0A368Y8S9</accession>
<dbReference type="Proteomes" id="UP000252884">
    <property type="component" value="Unassembled WGS sequence"/>
</dbReference>